<keyword evidence="1" id="KW-1133">Transmembrane helix</keyword>
<proteinExistence type="predicted"/>
<feature type="transmembrane region" description="Helical" evidence="1">
    <location>
        <begin position="50"/>
        <end position="71"/>
    </location>
</feature>
<dbReference type="GeneID" id="24123203"/>
<evidence type="ECO:0000313" key="3">
    <source>
        <dbReference type="Proteomes" id="UP000030745"/>
    </source>
</evidence>
<dbReference type="AlphaFoldDB" id="A0A067CVF1"/>
<name>A0A067CVF1_SAPPC</name>
<protein>
    <submittedName>
        <fullName evidence="2">Uncharacterized protein</fullName>
    </submittedName>
</protein>
<keyword evidence="3" id="KW-1185">Reference proteome</keyword>
<dbReference type="VEuPathDB" id="FungiDB:SPRG_00566"/>
<reference evidence="2 3" key="1">
    <citation type="journal article" date="2013" name="PLoS Genet.">
        <title>Distinctive expansion of potential virulence genes in the genome of the oomycete fish pathogen Saprolegnia parasitica.</title>
        <authorList>
            <person name="Jiang R.H."/>
            <person name="de Bruijn I."/>
            <person name="Haas B.J."/>
            <person name="Belmonte R."/>
            <person name="Lobach L."/>
            <person name="Christie J."/>
            <person name="van den Ackerveken G."/>
            <person name="Bottin A."/>
            <person name="Bulone V."/>
            <person name="Diaz-Moreno S.M."/>
            <person name="Dumas B."/>
            <person name="Fan L."/>
            <person name="Gaulin E."/>
            <person name="Govers F."/>
            <person name="Grenville-Briggs L.J."/>
            <person name="Horner N.R."/>
            <person name="Levin J.Z."/>
            <person name="Mammella M."/>
            <person name="Meijer H.J."/>
            <person name="Morris P."/>
            <person name="Nusbaum C."/>
            <person name="Oome S."/>
            <person name="Phillips A.J."/>
            <person name="van Rooyen D."/>
            <person name="Rzeszutek E."/>
            <person name="Saraiva M."/>
            <person name="Secombes C.J."/>
            <person name="Seidl M.F."/>
            <person name="Snel B."/>
            <person name="Stassen J.H."/>
            <person name="Sykes S."/>
            <person name="Tripathy S."/>
            <person name="van den Berg H."/>
            <person name="Vega-Arreguin J.C."/>
            <person name="Wawra S."/>
            <person name="Young S.K."/>
            <person name="Zeng Q."/>
            <person name="Dieguez-Uribeondo J."/>
            <person name="Russ C."/>
            <person name="Tyler B.M."/>
            <person name="van West P."/>
        </authorList>
    </citation>
    <scope>NUCLEOTIDE SEQUENCE [LARGE SCALE GENOMIC DNA]</scope>
    <source>
        <strain evidence="2 3">CBS 223.65</strain>
    </source>
</reference>
<dbReference type="KEGG" id="spar:SPRG_00566"/>
<keyword evidence="1" id="KW-0472">Membrane</keyword>
<evidence type="ECO:0000256" key="1">
    <source>
        <dbReference type="SAM" id="Phobius"/>
    </source>
</evidence>
<dbReference type="EMBL" id="KK583190">
    <property type="protein sequence ID" value="KDO34503.1"/>
    <property type="molecule type" value="Genomic_DNA"/>
</dbReference>
<keyword evidence="1" id="KW-0812">Transmembrane</keyword>
<accession>A0A067CVF1</accession>
<sequence>MVVIPLRSWVYRLQSDLGKTVSTSARSTASHRSDKNANEKSTSYVALTRILSNLVAGALVFLSVATLIALLSQVHNTLLLL</sequence>
<organism evidence="2 3">
    <name type="scientific">Saprolegnia parasitica (strain CBS 223.65)</name>
    <dbReference type="NCBI Taxonomy" id="695850"/>
    <lineage>
        <taxon>Eukaryota</taxon>
        <taxon>Sar</taxon>
        <taxon>Stramenopiles</taxon>
        <taxon>Oomycota</taxon>
        <taxon>Saprolegniomycetes</taxon>
        <taxon>Saprolegniales</taxon>
        <taxon>Saprolegniaceae</taxon>
        <taxon>Saprolegnia</taxon>
    </lineage>
</organism>
<dbReference type="RefSeq" id="XP_012194182.1">
    <property type="nucleotide sequence ID" value="XM_012338792.1"/>
</dbReference>
<gene>
    <name evidence="2" type="ORF">SPRG_00566</name>
</gene>
<dbReference type="Proteomes" id="UP000030745">
    <property type="component" value="Unassembled WGS sequence"/>
</dbReference>
<evidence type="ECO:0000313" key="2">
    <source>
        <dbReference type="EMBL" id="KDO34503.1"/>
    </source>
</evidence>